<feature type="transmembrane region" description="Helical" evidence="2">
    <location>
        <begin position="776"/>
        <end position="797"/>
    </location>
</feature>
<feature type="transmembrane region" description="Helical" evidence="2">
    <location>
        <begin position="353"/>
        <end position="376"/>
    </location>
</feature>
<evidence type="ECO:0000313" key="4">
    <source>
        <dbReference type="EMBL" id="RZC34597.1"/>
    </source>
</evidence>
<dbReference type="Gene3D" id="1.20.1640.10">
    <property type="entry name" value="Multidrug efflux transporter AcrB transmembrane domain"/>
    <property type="match status" value="2"/>
</dbReference>
<dbReference type="InterPro" id="IPR051697">
    <property type="entry name" value="Patched_domain-protein"/>
</dbReference>
<feature type="transmembrane region" description="Helical" evidence="2">
    <location>
        <begin position="429"/>
        <end position="451"/>
    </location>
</feature>
<keyword evidence="5" id="KW-1185">Reference proteome</keyword>
<feature type="transmembrane region" description="Helical" evidence="2">
    <location>
        <begin position="41"/>
        <end position="59"/>
    </location>
</feature>
<protein>
    <submittedName>
        <fullName evidence="4">Patched domain-containing protein 3-like</fullName>
    </submittedName>
</protein>
<feature type="transmembrane region" description="Helical" evidence="2">
    <location>
        <begin position="388"/>
        <end position="408"/>
    </location>
</feature>
<accession>A0A482VQI7</accession>
<dbReference type="AlphaFoldDB" id="A0A482VQI7"/>
<keyword evidence="2" id="KW-0472">Membrane</keyword>
<organism evidence="4 5">
    <name type="scientific">Asbolus verrucosus</name>
    <name type="common">Desert ironclad beetle</name>
    <dbReference type="NCBI Taxonomy" id="1661398"/>
    <lineage>
        <taxon>Eukaryota</taxon>
        <taxon>Metazoa</taxon>
        <taxon>Ecdysozoa</taxon>
        <taxon>Arthropoda</taxon>
        <taxon>Hexapoda</taxon>
        <taxon>Insecta</taxon>
        <taxon>Pterygota</taxon>
        <taxon>Neoptera</taxon>
        <taxon>Endopterygota</taxon>
        <taxon>Coleoptera</taxon>
        <taxon>Polyphaga</taxon>
        <taxon>Cucujiformia</taxon>
        <taxon>Tenebrionidae</taxon>
        <taxon>Pimeliinae</taxon>
        <taxon>Asbolus</taxon>
    </lineage>
</organism>
<evidence type="ECO:0000256" key="2">
    <source>
        <dbReference type="SAM" id="Phobius"/>
    </source>
</evidence>
<dbReference type="Pfam" id="PF12349">
    <property type="entry name" value="Sterol-sensing"/>
    <property type="match status" value="1"/>
</dbReference>
<evidence type="ECO:0000313" key="5">
    <source>
        <dbReference type="Proteomes" id="UP000292052"/>
    </source>
</evidence>
<proteinExistence type="inferred from homology"/>
<evidence type="ECO:0000256" key="1">
    <source>
        <dbReference type="ARBA" id="ARBA00005585"/>
    </source>
</evidence>
<dbReference type="PROSITE" id="PS50156">
    <property type="entry name" value="SSD"/>
    <property type="match status" value="1"/>
</dbReference>
<dbReference type="OrthoDB" id="6510177at2759"/>
<feature type="transmembrane region" description="Helical" evidence="2">
    <location>
        <begin position="323"/>
        <end position="341"/>
    </location>
</feature>
<sequence length="852" mass="96965">MSNKKAANLSWYQRFTYIVVNFTEYTFYSLGRKVGSNPKKAILFCWIFVFLSALGFLRFHHEKNPMKLWVPPNTKFIRDTEWLLQKFQIGYRPQVVQIIAQDVLTPEVLQYLLELHIQVRNVKTSNNVTWPDVCFKIPKLERGLIKMLEGVKKKYNGTEKDPSATWNAALYCSFVETMKNECFEKSILGLWDFDSTIINHLTKDNIIDTLNRYDKNDILERFKNYEVLLGGIERNETGHIVGAKSLQNFWMVLVNFSTVDMDKTGNYAGTADWASSDALEWESDFLNTVQFIKNNKSSDNLNLYYAASRSFGDISSKTMFQDIGILCIGIFIMVIYVQFVISKFNWLEARVTLGCLGLLTVAMSFIVSCGLCSLFGVSYGPVHTSLPFLLMGLGIDDMFVIMACWEELSKEQKKLPVPERIGLMLKHAGVSITVTSVTDILAFIIGSSTILPSLESYCVYAAVAVLMTFIFAVTFFTACFVLDQARVEKKINGIVVCYKHEHYEVNECSQRQISNRVFEYVYNKIILTTPGKICVILITVVCLGFSIENTLSTEKQIAFDIISWVEPFRNYVKMNFQTDVYEERLSDEYFSLYLSMFLFSPRNAIYQANFRFEKPLKCGVPAPKMSSVDFHFKQFSGPEEHLPAMYRVQEIAESTNFTTGDKFASAWSKVFATWITDEVIDTEVIRNLQLALLCVMTCTALLIADIQTCFWIFICVLLTMINVCGFMQRWGLTIDLVSCIGLELAIGLCVDYATHIGHTFLTIKNGTKRERSLKTVTSIGSAVLYGGFSTFIGVFMLNQSDAYIFQSFFKIFFLVILFGLFHGVVLLPVVLSWIGPKPYNVGEIVQGDAEIT</sequence>
<feature type="transmembrane region" description="Helical" evidence="2">
    <location>
        <begin position="710"/>
        <end position="727"/>
    </location>
</feature>
<feature type="transmembrane region" description="Helical" evidence="2">
    <location>
        <begin position="809"/>
        <end position="834"/>
    </location>
</feature>
<keyword evidence="2" id="KW-0812">Transmembrane</keyword>
<dbReference type="PANTHER" id="PTHR10796:SF130">
    <property type="entry name" value="PATCHED DOMAIN-CONTAINING PROTEIN 3-LIKE PROTEIN"/>
    <property type="match status" value="1"/>
</dbReference>
<name>A0A482VQI7_ASBVE</name>
<dbReference type="PANTHER" id="PTHR10796">
    <property type="entry name" value="PATCHED-RELATED"/>
    <property type="match status" value="1"/>
</dbReference>
<dbReference type="EMBL" id="QDEB01078633">
    <property type="protein sequence ID" value="RZC34597.1"/>
    <property type="molecule type" value="Genomic_DNA"/>
</dbReference>
<comment type="caution">
    <text evidence="4">The sequence shown here is derived from an EMBL/GenBank/DDBJ whole genome shotgun (WGS) entry which is preliminary data.</text>
</comment>
<dbReference type="InterPro" id="IPR000731">
    <property type="entry name" value="SSD"/>
</dbReference>
<dbReference type="SUPFAM" id="SSF82866">
    <property type="entry name" value="Multidrug efflux transporter AcrB transmembrane domain"/>
    <property type="match status" value="2"/>
</dbReference>
<dbReference type="Proteomes" id="UP000292052">
    <property type="component" value="Unassembled WGS sequence"/>
</dbReference>
<comment type="similarity">
    <text evidence="1">Belongs to the patched family.</text>
</comment>
<dbReference type="STRING" id="1661398.A0A482VQI7"/>
<dbReference type="InterPro" id="IPR053958">
    <property type="entry name" value="HMGCR/SNAP/NPC1-like_SSD"/>
</dbReference>
<keyword evidence="2" id="KW-1133">Transmembrane helix</keyword>
<gene>
    <name evidence="4" type="ORF">BDFB_003849</name>
</gene>
<feature type="transmembrane region" description="Helical" evidence="2">
    <location>
        <begin position="734"/>
        <end position="756"/>
    </location>
</feature>
<dbReference type="GO" id="GO:0016020">
    <property type="term" value="C:membrane"/>
    <property type="evidence" value="ECO:0007669"/>
    <property type="project" value="TreeGrafter"/>
</dbReference>
<feature type="domain" description="SSD" evidence="3">
    <location>
        <begin position="322"/>
        <end position="482"/>
    </location>
</feature>
<feature type="transmembrane region" description="Helical" evidence="2">
    <location>
        <begin position="457"/>
        <end position="482"/>
    </location>
</feature>
<evidence type="ECO:0000259" key="3">
    <source>
        <dbReference type="PROSITE" id="PS50156"/>
    </source>
</evidence>
<reference evidence="4 5" key="1">
    <citation type="submission" date="2017-03" db="EMBL/GenBank/DDBJ databases">
        <title>Genome of the blue death feigning beetle - Asbolus verrucosus.</title>
        <authorList>
            <person name="Rider S.D."/>
        </authorList>
    </citation>
    <scope>NUCLEOTIDE SEQUENCE [LARGE SCALE GENOMIC DNA]</scope>
    <source>
        <strain evidence="4">Butters</strain>
        <tissue evidence="4">Head and leg muscle</tissue>
    </source>
</reference>